<proteinExistence type="predicted"/>
<dbReference type="EMBL" id="JANEYF010002582">
    <property type="protein sequence ID" value="KAJ8944583.1"/>
    <property type="molecule type" value="Genomic_DNA"/>
</dbReference>
<reference evidence="1" key="1">
    <citation type="journal article" date="2023" name="Insect Mol. Biol.">
        <title>Genome sequencing provides insights into the evolution of gene families encoding plant cell wall-degrading enzymes in longhorned beetles.</title>
        <authorList>
            <person name="Shin N.R."/>
            <person name="Okamura Y."/>
            <person name="Kirsch R."/>
            <person name="Pauchet Y."/>
        </authorList>
    </citation>
    <scope>NUCLEOTIDE SEQUENCE</scope>
    <source>
        <strain evidence="1">RBIC_L_NR</strain>
    </source>
</reference>
<evidence type="ECO:0000313" key="1">
    <source>
        <dbReference type="EMBL" id="KAJ8944583.1"/>
    </source>
</evidence>
<name>A0AAV8Y1M4_9CUCU</name>
<gene>
    <name evidence="1" type="ORF">NQ314_009454</name>
</gene>
<comment type="caution">
    <text evidence="1">The sequence shown here is derived from an EMBL/GenBank/DDBJ whole genome shotgun (WGS) entry which is preliminary data.</text>
</comment>
<keyword evidence="2" id="KW-1185">Reference proteome</keyword>
<organism evidence="1 2">
    <name type="scientific">Rhamnusium bicolor</name>
    <dbReference type="NCBI Taxonomy" id="1586634"/>
    <lineage>
        <taxon>Eukaryota</taxon>
        <taxon>Metazoa</taxon>
        <taxon>Ecdysozoa</taxon>
        <taxon>Arthropoda</taxon>
        <taxon>Hexapoda</taxon>
        <taxon>Insecta</taxon>
        <taxon>Pterygota</taxon>
        <taxon>Neoptera</taxon>
        <taxon>Endopterygota</taxon>
        <taxon>Coleoptera</taxon>
        <taxon>Polyphaga</taxon>
        <taxon>Cucujiformia</taxon>
        <taxon>Chrysomeloidea</taxon>
        <taxon>Cerambycidae</taxon>
        <taxon>Lepturinae</taxon>
        <taxon>Rhagiini</taxon>
        <taxon>Rhamnusium</taxon>
    </lineage>
</organism>
<dbReference type="AlphaFoldDB" id="A0AAV8Y1M4"/>
<sequence length="80" mass="9865">MQNQRRYWVHPLWLKKNKKYGTFNATKELNLYPERFKSFYRMSKECFNLLLDKVKDAITKKNTNWRVPVNAEERLLITLR</sequence>
<evidence type="ECO:0000313" key="2">
    <source>
        <dbReference type="Proteomes" id="UP001162156"/>
    </source>
</evidence>
<dbReference type="Proteomes" id="UP001162156">
    <property type="component" value="Unassembled WGS sequence"/>
</dbReference>
<accession>A0AAV8Y1M4</accession>
<protein>
    <submittedName>
        <fullName evidence="1">Uncharacterized protein</fullName>
    </submittedName>
</protein>